<dbReference type="SMART" id="SM00382">
    <property type="entry name" value="AAA"/>
    <property type="match status" value="1"/>
</dbReference>
<dbReference type="EMBL" id="JACHMH010000001">
    <property type="protein sequence ID" value="MBB4678371.1"/>
    <property type="molecule type" value="Genomic_DNA"/>
</dbReference>
<evidence type="ECO:0000256" key="2">
    <source>
        <dbReference type="ARBA" id="ARBA00005417"/>
    </source>
</evidence>
<protein>
    <submittedName>
        <fullName evidence="8">ABC-2 type transport system ATP-binding protein</fullName>
    </submittedName>
</protein>
<dbReference type="InterPro" id="IPR003593">
    <property type="entry name" value="AAA+_ATPase"/>
</dbReference>
<evidence type="ECO:0000256" key="1">
    <source>
        <dbReference type="ARBA" id="ARBA00004202"/>
    </source>
</evidence>
<dbReference type="GO" id="GO:0016887">
    <property type="term" value="F:ATP hydrolysis activity"/>
    <property type="evidence" value="ECO:0007669"/>
    <property type="project" value="InterPro"/>
</dbReference>
<dbReference type="GO" id="GO:0005886">
    <property type="term" value="C:plasma membrane"/>
    <property type="evidence" value="ECO:0007669"/>
    <property type="project" value="UniProtKB-SubCell"/>
</dbReference>
<dbReference type="InterPro" id="IPR027417">
    <property type="entry name" value="P-loop_NTPase"/>
</dbReference>
<dbReference type="InterPro" id="IPR017871">
    <property type="entry name" value="ABC_transporter-like_CS"/>
</dbReference>
<dbReference type="InterPro" id="IPR050763">
    <property type="entry name" value="ABC_transporter_ATP-binding"/>
</dbReference>
<dbReference type="RefSeq" id="WP_312987837.1">
    <property type="nucleotide sequence ID" value="NZ_BAAAUI010000028.1"/>
</dbReference>
<organism evidence="8 9">
    <name type="scientific">Crossiella cryophila</name>
    <dbReference type="NCBI Taxonomy" id="43355"/>
    <lineage>
        <taxon>Bacteria</taxon>
        <taxon>Bacillati</taxon>
        <taxon>Actinomycetota</taxon>
        <taxon>Actinomycetes</taxon>
        <taxon>Pseudonocardiales</taxon>
        <taxon>Pseudonocardiaceae</taxon>
        <taxon>Crossiella</taxon>
    </lineage>
</organism>
<evidence type="ECO:0000259" key="7">
    <source>
        <dbReference type="PROSITE" id="PS50893"/>
    </source>
</evidence>
<feature type="domain" description="ABC transporter" evidence="7">
    <location>
        <begin position="9"/>
        <end position="235"/>
    </location>
</feature>
<evidence type="ECO:0000256" key="5">
    <source>
        <dbReference type="ARBA" id="ARBA00022840"/>
    </source>
</evidence>
<gene>
    <name evidence="8" type="ORF">HNR67_004489</name>
</gene>
<keyword evidence="5 8" id="KW-0067">ATP-binding</keyword>
<evidence type="ECO:0000256" key="3">
    <source>
        <dbReference type="ARBA" id="ARBA00022448"/>
    </source>
</evidence>
<dbReference type="CDD" id="cd03230">
    <property type="entry name" value="ABC_DR_subfamily_A"/>
    <property type="match status" value="1"/>
</dbReference>
<dbReference type="PANTHER" id="PTHR42711:SF5">
    <property type="entry name" value="ABC TRANSPORTER ATP-BINDING PROTEIN NATA"/>
    <property type="match status" value="1"/>
</dbReference>
<reference evidence="8 9" key="1">
    <citation type="submission" date="2020-08" db="EMBL/GenBank/DDBJ databases">
        <title>Sequencing the genomes of 1000 actinobacteria strains.</title>
        <authorList>
            <person name="Klenk H.-P."/>
        </authorList>
    </citation>
    <scope>NUCLEOTIDE SEQUENCE [LARGE SCALE GENOMIC DNA]</scope>
    <source>
        <strain evidence="8 9">DSM 44230</strain>
    </source>
</reference>
<keyword evidence="9" id="KW-1185">Reference proteome</keyword>
<evidence type="ECO:0000256" key="6">
    <source>
        <dbReference type="ARBA" id="ARBA00023251"/>
    </source>
</evidence>
<keyword evidence="4" id="KW-0547">Nucleotide-binding</keyword>
<dbReference type="GO" id="GO:0005524">
    <property type="term" value="F:ATP binding"/>
    <property type="evidence" value="ECO:0007669"/>
    <property type="project" value="UniProtKB-KW"/>
</dbReference>
<comment type="subcellular location">
    <subcellularLocation>
        <location evidence="1">Cell membrane</location>
        <topology evidence="1">Peripheral membrane protein</topology>
    </subcellularLocation>
</comment>
<comment type="caution">
    <text evidence="8">The sequence shown here is derived from an EMBL/GenBank/DDBJ whole genome shotgun (WGS) entry which is preliminary data.</text>
</comment>
<keyword evidence="3" id="KW-0813">Transport</keyword>
<comment type="similarity">
    <text evidence="2">Belongs to the ABC transporter superfamily.</text>
</comment>
<accession>A0A7W7CC04</accession>
<dbReference type="PROSITE" id="PS50893">
    <property type="entry name" value="ABC_TRANSPORTER_2"/>
    <property type="match status" value="1"/>
</dbReference>
<dbReference type="InterPro" id="IPR003439">
    <property type="entry name" value="ABC_transporter-like_ATP-bd"/>
</dbReference>
<sequence>MERAEPDAVSVRELRMCYGRTEVLRGVELTIRRGEIFCLLGPNGAGKTTMIEILEGHRRRSGGEVRVLGSDPGRPGPGWRARIGVVSQSWRDHAQWRVGELLSYVAGHYPDPHDPAELLTLVGLTAQRDHPVARLSGGQRRRLDVALGVIGRPELLFLDEPTAGLDPVARRQFHDLVTQLSGTEGMTILLTTHDLTEAERLAHRIGILVQGRLITTGTPAALATMTTAGTEVRWAEAGGQRRELVEDPSALLRELNERFGCAVPELQVRRQSLEDTYLDLIGR</sequence>
<dbReference type="AlphaFoldDB" id="A0A7W7CC04"/>
<dbReference type="PANTHER" id="PTHR42711">
    <property type="entry name" value="ABC TRANSPORTER ATP-BINDING PROTEIN"/>
    <property type="match status" value="1"/>
</dbReference>
<proteinExistence type="inferred from homology"/>
<dbReference type="GO" id="GO:0046677">
    <property type="term" value="P:response to antibiotic"/>
    <property type="evidence" value="ECO:0007669"/>
    <property type="project" value="UniProtKB-KW"/>
</dbReference>
<dbReference type="Proteomes" id="UP000533598">
    <property type="component" value="Unassembled WGS sequence"/>
</dbReference>
<dbReference type="Gene3D" id="3.40.50.300">
    <property type="entry name" value="P-loop containing nucleotide triphosphate hydrolases"/>
    <property type="match status" value="1"/>
</dbReference>
<name>A0A7W7CC04_9PSEU</name>
<dbReference type="PROSITE" id="PS00211">
    <property type="entry name" value="ABC_TRANSPORTER_1"/>
    <property type="match status" value="1"/>
</dbReference>
<evidence type="ECO:0000313" key="9">
    <source>
        <dbReference type="Proteomes" id="UP000533598"/>
    </source>
</evidence>
<evidence type="ECO:0000256" key="4">
    <source>
        <dbReference type="ARBA" id="ARBA00022741"/>
    </source>
</evidence>
<dbReference type="Pfam" id="PF00005">
    <property type="entry name" value="ABC_tran"/>
    <property type="match status" value="1"/>
</dbReference>
<dbReference type="SUPFAM" id="SSF52540">
    <property type="entry name" value="P-loop containing nucleoside triphosphate hydrolases"/>
    <property type="match status" value="1"/>
</dbReference>
<evidence type="ECO:0000313" key="8">
    <source>
        <dbReference type="EMBL" id="MBB4678371.1"/>
    </source>
</evidence>
<keyword evidence="6" id="KW-0046">Antibiotic resistance</keyword>